<name>A0ABS2K1M2_9GAMM</name>
<dbReference type="InterPro" id="IPR014729">
    <property type="entry name" value="Rossmann-like_a/b/a_fold"/>
</dbReference>
<dbReference type="NCBIfam" id="TIGR00125">
    <property type="entry name" value="cyt_tran_rel"/>
    <property type="match status" value="1"/>
</dbReference>
<dbReference type="EMBL" id="JADIKE010000029">
    <property type="protein sequence ID" value="MBM7124774.1"/>
    <property type="molecule type" value="Genomic_DNA"/>
</dbReference>
<dbReference type="PANTHER" id="PTHR43793:SF1">
    <property type="entry name" value="FAD SYNTHASE"/>
    <property type="match status" value="1"/>
</dbReference>
<dbReference type="InterPro" id="IPR050385">
    <property type="entry name" value="Archaeal_FAD_synthase"/>
</dbReference>
<sequence length="142" mass="16453">MRIELDQSPATSPRRVITFGTFDVLHFGHLRLLKRASEFGDSLIVGISTDALNYSKKQRYPIYKEKDRAALVASMRYVDEVFMEESLDLKRDYIVQHKADVLVMGDDWKGRFDFCKDLCEVVYLKRTPSISTTEIIEVIRQG</sequence>
<accession>A0ABS2K1M2</accession>
<keyword evidence="2" id="KW-0548">Nucleotidyltransferase</keyword>
<proteinExistence type="predicted"/>
<dbReference type="SUPFAM" id="SSF52374">
    <property type="entry name" value="Nucleotidylyl transferase"/>
    <property type="match status" value="1"/>
</dbReference>
<protein>
    <submittedName>
        <fullName evidence="4">Pantoate--beta-alanine ligase</fullName>
    </submittedName>
</protein>
<dbReference type="Proteomes" id="UP001430149">
    <property type="component" value="Unassembled WGS sequence"/>
</dbReference>
<evidence type="ECO:0000256" key="1">
    <source>
        <dbReference type="ARBA" id="ARBA00022679"/>
    </source>
</evidence>
<organism evidence="4 5">
    <name type="scientific">Dyella flava</name>
    <dbReference type="NCBI Taxonomy" id="1920170"/>
    <lineage>
        <taxon>Bacteria</taxon>
        <taxon>Pseudomonadati</taxon>
        <taxon>Pseudomonadota</taxon>
        <taxon>Gammaproteobacteria</taxon>
        <taxon>Lysobacterales</taxon>
        <taxon>Rhodanobacteraceae</taxon>
        <taxon>Dyella</taxon>
    </lineage>
</organism>
<dbReference type="InterPro" id="IPR004821">
    <property type="entry name" value="Cyt_trans-like"/>
</dbReference>
<comment type="caution">
    <text evidence="4">The sequence shown here is derived from an EMBL/GenBank/DDBJ whole genome shotgun (WGS) entry which is preliminary data.</text>
</comment>
<dbReference type="PANTHER" id="PTHR43793">
    <property type="entry name" value="FAD SYNTHASE"/>
    <property type="match status" value="1"/>
</dbReference>
<evidence type="ECO:0000256" key="2">
    <source>
        <dbReference type="ARBA" id="ARBA00022695"/>
    </source>
</evidence>
<evidence type="ECO:0000259" key="3">
    <source>
        <dbReference type="Pfam" id="PF01467"/>
    </source>
</evidence>
<keyword evidence="1" id="KW-0808">Transferase</keyword>
<keyword evidence="5" id="KW-1185">Reference proteome</keyword>
<reference evidence="4" key="1">
    <citation type="submission" date="2020-10" db="EMBL/GenBank/DDBJ databases">
        <title>Phylogeny of dyella-like bacteria.</title>
        <authorList>
            <person name="Fu J."/>
        </authorList>
    </citation>
    <scope>NUCLEOTIDE SEQUENCE</scope>
    <source>
        <strain evidence="4">DHOC52</strain>
    </source>
</reference>
<dbReference type="Gene3D" id="3.40.50.620">
    <property type="entry name" value="HUPs"/>
    <property type="match status" value="1"/>
</dbReference>
<dbReference type="GO" id="GO:0016874">
    <property type="term" value="F:ligase activity"/>
    <property type="evidence" value="ECO:0007669"/>
    <property type="project" value="UniProtKB-KW"/>
</dbReference>
<evidence type="ECO:0000313" key="5">
    <source>
        <dbReference type="Proteomes" id="UP001430149"/>
    </source>
</evidence>
<dbReference type="RefSeq" id="WP_204680305.1">
    <property type="nucleotide sequence ID" value="NZ_BSNR01000011.1"/>
</dbReference>
<keyword evidence="4" id="KW-0436">Ligase</keyword>
<evidence type="ECO:0000313" key="4">
    <source>
        <dbReference type="EMBL" id="MBM7124774.1"/>
    </source>
</evidence>
<gene>
    <name evidence="4" type="ORF">ISP19_05225</name>
</gene>
<feature type="domain" description="Cytidyltransferase-like" evidence="3">
    <location>
        <begin position="17"/>
        <end position="137"/>
    </location>
</feature>
<dbReference type="Pfam" id="PF01467">
    <property type="entry name" value="CTP_transf_like"/>
    <property type="match status" value="1"/>
</dbReference>